<proteinExistence type="predicted"/>
<evidence type="ECO:0000313" key="1">
    <source>
        <dbReference type="EMBL" id="KAH6636109.1"/>
    </source>
</evidence>
<keyword evidence="2" id="KW-1185">Reference proteome</keyword>
<reference evidence="1 2" key="1">
    <citation type="journal article" date="2021" name="Nat. Commun.">
        <title>Genetic determinants of endophytism in the Arabidopsis root mycobiome.</title>
        <authorList>
            <person name="Mesny F."/>
            <person name="Miyauchi S."/>
            <person name="Thiergart T."/>
            <person name="Pickel B."/>
            <person name="Atanasova L."/>
            <person name="Karlsson M."/>
            <person name="Huettel B."/>
            <person name="Barry K.W."/>
            <person name="Haridas S."/>
            <person name="Chen C."/>
            <person name="Bauer D."/>
            <person name="Andreopoulos W."/>
            <person name="Pangilinan J."/>
            <person name="LaButti K."/>
            <person name="Riley R."/>
            <person name="Lipzen A."/>
            <person name="Clum A."/>
            <person name="Drula E."/>
            <person name="Henrissat B."/>
            <person name="Kohler A."/>
            <person name="Grigoriev I.V."/>
            <person name="Martin F.M."/>
            <person name="Hacquard S."/>
        </authorList>
    </citation>
    <scope>NUCLEOTIDE SEQUENCE [LARGE SCALE GENOMIC DNA]</scope>
    <source>
        <strain evidence="1 2">MPI-SDFR-AT-0079</strain>
    </source>
</reference>
<sequence>MPMTVDDYRLSEPMGPQILENSLDEPTSHFSEREAKKQRLRELRESYHCVGTIVNHMGRYYKTKDPPPWLDLRLVAGQILRSAKPHTSPSNHPAWKYLRDSMTSILGWMHDHDNWEDAVKVSKMPHLGFRSEIKATEFFDGRSGFMPRPMMVLLQQIELDFLMEPQPPSNDDIPYFWRGADVDDPAWRSRFMQRQCYHHHIPFDDDLTDLVLSVVCQEAKPKPEDPDRFLKEAKAEENDEHFEPSREGLAATADAKTDDSGDAGTAWKNRVQATMFRIADTVNEALAAEKTKLLGKRDRQEKDKVQVEAQNKRRKAGETGPRQQGVVDSIEDSDDEDGLPSPPPVEDDKYRALKAGLKKLKKQDQQLACLYSSLDENTKKQGKDVEQLTKQQKDLRKDTNANKQKQQQLAEKVANLETEKKTLEEQAQQLAVQCAALTDDIRKLEDKSGQVAAKCSAFEDENKLLRSQVVNLISRVETLESAPKPVVEPTQTVPAVPASAPEPTSEPASVRPRQHFVAEVSRSGGGAGLRDIVDGGAAPTTPSSQWQCAGVAKYEYMAGRSTDQPPPPRYYERAGSRFPRILNMPTFDPSWNPQQEILRSRNSGYTQFSQRTTYSDTIYATDNPPSPYSYPEPAAGAPSPVPNPAQQPIPAELPIPVQTQMPTSSRVPAPSPLPVSTSVPVPAPTQPQYPTAAPVSPLPCLRPEPSSS</sequence>
<name>A0ACB7PA91_9PEZI</name>
<gene>
    <name evidence="1" type="ORF">F5144DRAFT_546257</name>
</gene>
<comment type="caution">
    <text evidence="1">The sequence shown here is derived from an EMBL/GenBank/DDBJ whole genome shotgun (WGS) entry which is preliminary data.</text>
</comment>
<dbReference type="EMBL" id="JAGIZQ010000003">
    <property type="protein sequence ID" value="KAH6636109.1"/>
    <property type="molecule type" value="Genomic_DNA"/>
</dbReference>
<evidence type="ECO:0000313" key="2">
    <source>
        <dbReference type="Proteomes" id="UP000724584"/>
    </source>
</evidence>
<accession>A0ACB7PA91</accession>
<protein>
    <submittedName>
        <fullName evidence="1">Uncharacterized protein</fullName>
    </submittedName>
</protein>
<dbReference type="Proteomes" id="UP000724584">
    <property type="component" value="Unassembled WGS sequence"/>
</dbReference>
<organism evidence="1 2">
    <name type="scientific">Chaetomium tenue</name>
    <dbReference type="NCBI Taxonomy" id="1854479"/>
    <lineage>
        <taxon>Eukaryota</taxon>
        <taxon>Fungi</taxon>
        <taxon>Dikarya</taxon>
        <taxon>Ascomycota</taxon>
        <taxon>Pezizomycotina</taxon>
        <taxon>Sordariomycetes</taxon>
        <taxon>Sordariomycetidae</taxon>
        <taxon>Sordariales</taxon>
        <taxon>Chaetomiaceae</taxon>
        <taxon>Chaetomium</taxon>
    </lineage>
</organism>